<dbReference type="EMBL" id="X97918">
    <property type="protein sequence ID" value="CAA66492.1"/>
    <property type="molecule type" value="Genomic_DNA"/>
</dbReference>
<name>O48492_BPSPP</name>
<dbReference type="GeneID" id="955258"/>
<proteinExistence type="predicted"/>
<sequence length="156" mass="17070">MSIVLPSFAKGSLLYPPCPPEPFCEPPKVFVLLDPCELSGELESLLFGSTNVMFSTTQSFVYTLFPSWPSKAPVRHEPETPIMRPVPKLLAITSAIPRQAWQRMKSASYCPVVGSFLLRLTAIIKFTTAVPLFVCLSSGSAASLPTKLTLFICFPS</sequence>
<protein>
    <submittedName>
        <fullName evidence="1">Bacteriophage SPP1 complete nucleotide sequence</fullName>
    </submittedName>
</protein>
<evidence type="ECO:0000313" key="1">
    <source>
        <dbReference type="EMBL" id="CAA66492.1"/>
    </source>
</evidence>
<dbReference type="KEGG" id="vg:955258"/>
<dbReference type="RefSeq" id="NP_690728.1">
    <property type="nucleotide sequence ID" value="NC_004166.2"/>
</dbReference>
<keyword evidence="2" id="KW-1185">Reference proteome</keyword>
<accession>O48492</accession>
<dbReference type="PIR" id="T42338">
    <property type="entry name" value="T42338"/>
</dbReference>
<organismHost>
    <name type="scientific">Bacillus subtilis</name>
    <dbReference type="NCBI Taxonomy" id="1423"/>
</organismHost>
<dbReference type="Proteomes" id="UP000002559">
    <property type="component" value="Segment"/>
</dbReference>
<evidence type="ECO:0000313" key="2">
    <source>
        <dbReference type="Proteomes" id="UP000002559"/>
    </source>
</evidence>
<organism evidence="1 2">
    <name type="scientific">Bacillus phage SPP1</name>
    <name type="common">Bacteriophage SPP1</name>
    <dbReference type="NCBI Taxonomy" id="10724"/>
    <lineage>
        <taxon>Viruses</taxon>
        <taxon>Duplodnaviria</taxon>
        <taxon>Heunggongvirae</taxon>
        <taxon>Uroviricota</taxon>
        <taxon>Caudoviricetes</taxon>
        <taxon>Trautnerviridae</taxon>
        <taxon>Polsinellivirinae</taxon>
        <taxon>Rivavirus</taxon>
        <taxon>Rivavirus SPP1</taxon>
    </lineage>
</organism>
<reference evidence="2" key="1">
    <citation type="journal article" date="1997" name="Gene">
        <title>The complete nucleotide sequence and functional organization of Bacillus subtilis bacteriophage SPP1.</title>
        <authorList>
            <person name="Alonso J.C."/>
            <person name="Luder G."/>
            <person name="Stiege A.C."/>
            <person name="Chai S."/>
            <person name="Weise F."/>
            <person name="Trautner T.A."/>
        </authorList>
    </citation>
    <scope>NUCLEOTIDE SEQUENCE [LARGE SCALE GENOMIC DNA]</scope>
</reference>